<evidence type="ECO:0000313" key="4">
    <source>
        <dbReference type="Proteomes" id="UP000323258"/>
    </source>
</evidence>
<dbReference type="EMBL" id="VSZS01000057">
    <property type="protein sequence ID" value="TYR34106.1"/>
    <property type="molecule type" value="Genomic_DNA"/>
</dbReference>
<evidence type="ECO:0000259" key="2">
    <source>
        <dbReference type="PROSITE" id="PS50846"/>
    </source>
</evidence>
<dbReference type="Pfam" id="PF00403">
    <property type="entry name" value="HMA"/>
    <property type="match status" value="1"/>
</dbReference>
<proteinExistence type="predicted"/>
<dbReference type="AlphaFoldDB" id="A0A5D4GZP4"/>
<dbReference type="RefSeq" id="WP_148913868.1">
    <property type="nucleotide sequence ID" value="NZ_VSZS01000057.1"/>
</dbReference>
<keyword evidence="4" id="KW-1185">Reference proteome</keyword>
<evidence type="ECO:0000313" key="3">
    <source>
        <dbReference type="EMBL" id="TYR34106.1"/>
    </source>
</evidence>
<feature type="domain" description="HMA" evidence="2">
    <location>
        <begin position="1"/>
        <end position="62"/>
    </location>
</feature>
<organism evidence="3 4">
    <name type="scientific">Neoaquamicrobium microcysteis</name>
    <dbReference type="NCBI Taxonomy" id="2682781"/>
    <lineage>
        <taxon>Bacteria</taxon>
        <taxon>Pseudomonadati</taxon>
        <taxon>Pseudomonadota</taxon>
        <taxon>Alphaproteobacteria</taxon>
        <taxon>Hyphomicrobiales</taxon>
        <taxon>Phyllobacteriaceae</taxon>
        <taxon>Neoaquamicrobium</taxon>
    </lineage>
</organism>
<dbReference type="PROSITE" id="PS01047">
    <property type="entry name" value="HMA_1"/>
    <property type="match status" value="1"/>
</dbReference>
<dbReference type="GO" id="GO:0046872">
    <property type="term" value="F:metal ion binding"/>
    <property type="evidence" value="ECO:0007669"/>
    <property type="project" value="UniProtKB-KW"/>
</dbReference>
<dbReference type="Gene3D" id="3.30.70.100">
    <property type="match status" value="1"/>
</dbReference>
<name>A0A5D4GZP4_9HYPH</name>
<evidence type="ECO:0000256" key="1">
    <source>
        <dbReference type="ARBA" id="ARBA00022723"/>
    </source>
</evidence>
<dbReference type="InterPro" id="IPR017969">
    <property type="entry name" value="Heavy-metal-associated_CS"/>
</dbReference>
<comment type="caution">
    <text evidence="3">The sequence shown here is derived from an EMBL/GenBank/DDBJ whole genome shotgun (WGS) entry which is preliminary data.</text>
</comment>
<dbReference type="SUPFAM" id="SSF55008">
    <property type="entry name" value="HMA, heavy metal-associated domain"/>
    <property type="match status" value="1"/>
</dbReference>
<reference evidence="3 4" key="2">
    <citation type="submission" date="2019-09" db="EMBL/GenBank/DDBJ databases">
        <title>Mesorhizobium sp. MaA-C15 isolated from Microcystis aeruginosa.</title>
        <authorList>
            <person name="Jeong S.E."/>
            <person name="Jin H.M."/>
            <person name="Jeon C.O."/>
        </authorList>
    </citation>
    <scope>NUCLEOTIDE SEQUENCE [LARGE SCALE GENOMIC DNA]</scope>
    <source>
        <strain evidence="3 4">MaA-C15</strain>
    </source>
</reference>
<keyword evidence="1" id="KW-0479">Metal-binding</keyword>
<dbReference type="CDD" id="cd00371">
    <property type="entry name" value="HMA"/>
    <property type="match status" value="1"/>
</dbReference>
<reference evidence="3 4" key="1">
    <citation type="submission" date="2019-08" db="EMBL/GenBank/DDBJ databases">
        <authorList>
            <person name="Seo Y.L."/>
        </authorList>
    </citation>
    <scope>NUCLEOTIDE SEQUENCE [LARGE SCALE GENOMIC DNA]</scope>
    <source>
        <strain evidence="3 4">MaA-C15</strain>
    </source>
</reference>
<sequence>MKFRIDNMNCGGCAKSVTKSIHSVDPGASVEIDLETKSVTVGSSHDEQAFRGVLEDAGFPSQPMA</sequence>
<dbReference type="OrthoDB" id="9801832at2"/>
<gene>
    <name evidence="3" type="ORF">FY036_05720</name>
</gene>
<dbReference type="PROSITE" id="PS50846">
    <property type="entry name" value="HMA_2"/>
    <property type="match status" value="1"/>
</dbReference>
<dbReference type="InterPro" id="IPR006121">
    <property type="entry name" value="HMA_dom"/>
</dbReference>
<protein>
    <submittedName>
        <fullName evidence="3">Heavy-metal-associated domain-containing protein</fullName>
    </submittedName>
</protein>
<dbReference type="Proteomes" id="UP000323258">
    <property type="component" value="Unassembled WGS sequence"/>
</dbReference>
<dbReference type="InterPro" id="IPR036163">
    <property type="entry name" value="HMA_dom_sf"/>
</dbReference>
<accession>A0A5D4GZP4</accession>